<sequence>MLKVLISKGEYDAFPEVVKEHYTESGDEAQNYILDSDDATFKTQLGEFRSNNIRLMQERDKLVKDMKAFEGVDPVKYAEFKKKLDDLEEQDLISANDLDGLVTKRTEAMRADHAGQVTKLTSNVTEQTERADKAESQLAVVVIDSDVQTAVTKVGTVRKGAMTDILSRARSVFKLQEGKPVPIGPDNEVLYGKDGKNPLTMEEWSQGLVEAAPYLFEGNKGGGTPPGGPGGDKPPAGGTINASDKESVGKSLEDVASGKVKVNMGV</sequence>
<reference evidence="2" key="1">
    <citation type="journal article" date="2015" name="Nature">
        <title>Complex archaea that bridge the gap between prokaryotes and eukaryotes.</title>
        <authorList>
            <person name="Spang A."/>
            <person name="Saw J.H."/>
            <person name="Jorgensen S.L."/>
            <person name="Zaremba-Niedzwiedzka K."/>
            <person name="Martijn J."/>
            <person name="Lind A.E."/>
            <person name="van Eijk R."/>
            <person name="Schleper C."/>
            <person name="Guy L."/>
            <person name="Ettema T.J."/>
        </authorList>
    </citation>
    <scope>NUCLEOTIDE SEQUENCE</scope>
</reference>
<organism evidence="2">
    <name type="scientific">marine sediment metagenome</name>
    <dbReference type="NCBI Taxonomy" id="412755"/>
    <lineage>
        <taxon>unclassified sequences</taxon>
        <taxon>metagenomes</taxon>
        <taxon>ecological metagenomes</taxon>
    </lineage>
</organism>
<evidence type="ECO:0000313" key="2">
    <source>
        <dbReference type="EMBL" id="KKL68651.1"/>
    </source>
</evidence>
<comment type="caution">
    <text evidence="2">The sequence shown here is derived from an EMBL/GenBank/DDBJ whole genome shotgun (WGS) entry which is preliminary data.</text>
</comment>
<dbReference type="AlphaFoldDB" id="A0A0F9EQU4"/>
<feature type="region of interest" description="Disordered" evidence="1">
    <location>
        <begin position="216"/>
        <end position="254"/>
    </location>
</feature>
<feature type="compositionally biased region" description="Gly residues" evidence="1">
    <location>
        <begin position="219"/>
        <end position="231"/>
    </location>
</feature>
<protein>
    <submittedName>
        <fullName evidence="2">Uncharacterized protein</fullName>
    </submittedName>
</protein>
<feature type="compositionally biased region" description="Basic and acidic residues" evidence="1">
    <location>
        <begin position="243"/>
        <end position="253"/>
    </location>
</feature>
<accession>A0A0F9EQU4</accession>
<evidence type="ECO:0000256" key="1">
    <source>
        <dbReference type="SAM" id="MobiDB-lite"/>
    </source>
</evidence>
<name>A0A0F9EQU4_9ZZZZ</name>
<proteinExistence type="predicted"/>
<dbReference type="EMBL" id="LAZR01026464">
    <property type="protein sequence ID" value="KKL68651.1"/>
    <property type="molecule type" value="Genomic_DNA"/>
</dbReference>
<gene>
    <name evidence="2" type="ORF">LCGC14_2122880</name>
</gene>